<organism evidence="6 7">
    <name type="scientific">Aminipila butyrica</name>
    <dbReference type="NCBI Taxonomy" id="433296"/>
    <lineage>
        <taxon>Bacteria</taxon>
        <taxon>Bacillati</taxon>
        <taxon>Bacillota</taxon>
        <taxon>Clostridia</taxon>
        <taxon>Peptostreptococcales</taxon>
        <taxon>Anaerovoracaceae</taxon>
        <taxon>Aminipila</taxon>
    </lineage>
</organism>
<dbReference type="GO" id="GO:0005737">
    <property type="term" value="C:cytoplasm"/>
    <property type="evidence" value="ECO:0007669"/>
    <property type="project" value="UniProtKB-SubCell"/>
</dbReference>
<proteinExistence type="inferred from homology"/>
<protein>
    <recommendedName>
        <fullName evidence="5">Flagellar assembly factor FliW</fullName>
    </recommendedName>
</protein>
<dbReference type="AlphaFoldDB" id="A0A858BRA0"/>
<dbReference type="KEGG" id="abut:Ami103574_03260"/>
<reference evidence="6 7" key="1">
    <citation type="submission" date="2020-02" db="EMBL/GenBank/DDBJ databases">
        <authorList>
            <person name="Kim Y.B."/>
            <person name="Roh S.W."/>
        </authorList>
    </citation>
    <scope>NUCLEOTIDE SEQUENCE [LARGE SCALE GENOMIC DNA]</scope>
    <source>
        <strain evidence="6 7">DSM 103574</strain>
    </source>
</reference>
<keyword evidence="2 5" id="KW-1005">Bacterial flagellum biogenesis</keyword>
<dbReference type="Pfam" id="PF02623">
    <property type="entry name" value="FliW"/>
    <property type="match status" value="1"/>
</dbReference>
<dbReference type="PANTHER" id="PTHR39190:SF1">
    <property type="entry name" value="FLAGELLAR ASSEMBLY FACTOR FLIW"/>
    <property type="match status" value="1"/>
</dbReference>
<dbReference type="PANTHER" id="PTHR39190">
    <property type="entry name" value="FLAGELLAR ASSEMBLY FACTOR FLIW"/>
    <property type="match status" value="1"/>
</dbReference>
<accession>A0A858BRA0</accession>
<comment type="similarity">
    <text evidence="5">Belongs to the FliW family.</text>
</comment>
<dbReference type="GO" id="GO:0006417">
    <property type="term" value="P:regulation of translation"/>
    <property type="evidence" value="ECO:0007669"/>
    <property type="project" value="UniProtKB-KW"/>
</dbReference>
<dbReference type="SUPFAM" id="SSF141457">
    <property type="entry name" value="BH3618-like"/>
    <property type="match status" value="1"/>
</dbReference>
<keyword evidence="6" id="KW-0969">Cilium</keyword>
<comment type="subcellular location">
    <subcellularLocation>
        <location evidence="5">Cytoplasm</location>
    </subcellularLocation>
</comment>
<dbReference type="EMBL" id="CP048649">
    <property type="protein sequence ID" value="QIB68393.1"/>
    <property type="molecule type" value="Genomic_DNA"/>
</dbReference>
<comment type="function">
    <text evidence="5">Acts as an anti-CsrA protein, binds CsrA and prevents it from repressing translation of its target genes, one of which is flagellin. Binds to flagellin and participates in the assembly of the flagellum.</text>
</comment>
<gene>
    <name evidence="5" type="primary">fliW</name>
    <name evidence="6" type="ORF">Ami103574_03260</name>
</gene>
<dbReference type="HAMAP" id="MF_01185">
    <property type="entry name" value="FliW"/>
    <property type="match status" value="1"/>
</dbReference>
<keyword evidence="3 5" id="KW-0810">Translation regulation</keyword>
<sequence>MKTKYFGMVKVPEERIITFPSGLFGFEKQTRYVLLGFAEDHLDTGDDWLLCLQSAEDPELALMVLNPYYICADYNPYQMPEKHLSEIKLGQETKHTVCCIAVIRDKFEESTVNLKCPIIFNLENRLAKQFILEDSDYSMRQPMVPKEG</sequence>
<keyword evidence="4 5" id="KW-0143">Chaperone</keyword>
<keyword evidence="6" id="KW-0966">Cell projection</keyword>
<evidence type="ECO:0000256" key="4">
    <source>
        <dbReference type="ARBA" id="ARBA00023186"/>
    </source>
</evidence>
<evidence type="ECO:0000256" key="2">
    <source>
        <dbReference type="ARBA" id="ARBA00022795"/>
    </source>
</evidence>
<dbReference type="Proteomes" id="UP000466848">
    <property type="component" value="Chromosome"/>
</dbReference>
<evidence type="ECO:0000256" key="3">
    <source>
        <dbReference type="ARBA" id="ARBA00022845"/>
    </source>
</evidence>
<keyword evidence="7" id="KW-1185">Reference proteome</keyword>
<dbReference type="Gene3D" id="2.30.290.10">
    <property type="entry name" value="BH3618-like"/>
    <property type="match status" value="1"/>
</dbReference>
<evidence type="ECO:0000256" key="5">
    <source>
        <dbReference type="HAMAP-Rule" id="MF_01185"/>
    </source>
</evidence>
<evidence type="ECO:0000256" key="1">
    <source>
        <dbReference type="ARBA" id="ARBA00022490"/>
    </source>
</evidence>
<keyword evidence="1 5" id="KW-0963">Cytoplasm</keyword>
<dbReference type="GO" id="GO:0044780">
    <property type="term" value="P:bacterial-type flagellum assembly"/>
    <property type="evidence" value="ECO:0007669"/>
    <property type="project" value="UniProtKB-UniRule"/>
</dbReference>
<evidence type="ECO:0000313" key="7">
    <source>
        <dbReference type="Proteomes" id="UP000466848"/>
    </source>
</evidence>
<name>A0A858BRA0_9FIRM</name>
<evidence type="ECO:0000313" key="6">
    <source>
        <dbReference type="EMBL" id="QIB68393.1"/>
    </source>
</evidence>
<comment type="subunit">
    <text evidence="5">Interacts with translational regulator CsrA and flagellin(s).</text>
</comment>
<dbReference type="RefSeq" id="WP_163065260.1">
    <property type="nucleotide sequence ID" value="NZ_CP048649.1"/>
</dbReference>
<keyword evidence="6" id="KW-0282">Flagellum</keyword>
<dbReference type="InterPro" id="IPR024046">
    <property type="entry name" value="Flagellar_assmbl_FliW_dom_sf"/>
</dbReference>
<dbReference type="InterPro" id="IPR003775">
    <property type="entry name" value="Flagellar_assembly_factor_FliW"/>
</dbReference>